<reference evidence="1 2" key="1">
    <citation type="journal article" date="2006" name="Science">
        <title>The genome of black cottonwood, Populus trichocarpa (Torr. &amp; Gray).</title>
        <authorList>
            <person name="Tuskan G.A."/>
            <person name="Difazio S."/>
            <person name="Jansson S."/>
            <person name="Bohlmann J."/>
            <person name="Grigoriev I."/>
            <person name="Hellsten U."/>
            <person name="Putnam N."/>
            <person name="Ralph S."/>
            <person name="Rombauts S."/>
            <person name="Salamov A."/>
            <person name="Schein J."/>
            <person name="Sterck L."/>
            <person name="Aerts A."/>
            <person name="Bhalerao R.R."/>
            <person name="Bhalerao R.P."/>
            <person name="Blaudez D."/>
            <person name="Boerjan W."/>
            <person name="Brun A."/>
            <person name="Brunner A."/>
            <person name="Busov V."/>
            <person name="Campbell M."/>
            <person name="Carlson J."/>
            <person name="Chalot M."/>
            <person name="Chapman J."/>
            <person name="Chen G.L."/>
            <person name="Cooper D."/>
            <person name="Coutinho P.M."/>
            <person name="Couturier J."/>
            <person name="Covert S."/>
            <person name="Cronk Q."/>
            <person name="Cunningham R."/>
            <person name="Davis J."/>
            <person name="Degroeve S."/>
            <person name="Dejardin A."/>
            <person name="Depamphilis C."/>
            <person name="Detter J."/>
            <person name="Dirks B."/>
            <person name="Dubchak I."/>
            <person name="Duplessis S."/>
            <person name="Ehlting J."/>
            <person name="Ellis B."/>
            <person name="Gendler K."/>
            <person name="Goodstein D."/>
            <person name="Gribskov M."/>
            <person name="Grimwood J."/>
            <person name="Groover A."/>
            <person name="Gunter L."/>
            <person name="Hamberger B."/>
            <person name="Heinze B."/>
            <person name="Helariutta Y."/>
            <person name="Henrissat B."/>
            <person name="Holligan D."/>
            <person name="Holt R."/>
            <person name="Huang W."/>
            <person name="Islam-Faridi N."/>
            <person name="Jones S."/>
            <person name="Jones-Rhoades M."/>
            <person name="Jorgensen R."/>
            <person name="Joshi C."/>
            <person name="Kangasjarvi J."/>
            <person name="Karlsson J."/>
            <person name="Kelleher C."/>
            <person name="Kirkpatrick R."/>
            <person name="Kirst M."/>
            <person name="Kohler A."/>
            <person name="Kalluri U."/>
            <person name="Larimer F."/>
            <person name="Leebens-Mack J."/>
            <person name="Leple J.C."/>
            <person name="Locascio P."/>
            <person name="Lou Y."/>
            <person name="Lucas S."/>
            <person name="Martin F."/>
            <person name="Montanini B."/>
            <person name="Napoli C."/>
            <person name="Nelson D.R."/>
            <person name="Nelson C."/>
            <person name="Nieminen K."/>
            <person name="Nilsson O."/>
            <person name="Pereda V."/>
            <person name="Peter G."/>
            <person name="Philippe R."/>
            <person name="Pilate G."/>
            <person name="Poliakov A."/>
            <person name="Razumovskaya J."/>
            <person name="Richardson P."/>
            <person name="Rinaldi C."/>
            <person name="Ritland K."/>
            <person name="Rouze P."/>
            <person name="Ryaboy D."/>
            <person name="Schmutz J."/>
            <person name="Schrader J."/>
            <person name="Segerman B."/>
            <person name="Shin H."/>
            <person name="Siddiqui A."/>
            <person name="Sterky F."/>
            <person name="Terry A."/>
            <person name="Tsai C.J."/>
            <person name="Uberbacher E."/>
            <person name="Unneberg P."/>
            <person name="Vahala J."/>
            <person name="Wall K."/>
            <person name="Wessler S."/>
            <person name="Yang G."/>
            <person name="Yin T."/>
            <person name="Douglas C."/>
            <person name="Marra M."/>
            <person name="Sandberg G."/>
            <person name="Van de Peer Y."/>
            <person name="Rokhsar D."/>
        </authorList>
    </citation>
    <scope>NUCLEOTIDE SEQUENCE [LARGE SCALE GENOMIC DNA]</scope>
    <source>
        <strain evidence="2">cv. Nisqually</strain>
    </source>
</reference>
<name>A0ACC0S1H8_POPTR</name>
<evidence type="ECO:0000313" key="2">
    <source>
        <dbReference type="Proteomes" id="UP000006729"/>
    </source>
</evidence>
<sequence>MNKKKNNDPFISISSNETKSIQLKNQNHEEKEYKDQVDLESVLVNQEKDVEEDYVRSDRKECRKKMQYKSNTEAELDFLLKRYLCFQLTMMIL</sequence>
<protein>
    <submittedName>
        <fullName evidence="1">Uncharacterized protein</fullName>
    </submittedName>
</protein>
<dbReference type="EMBL" id="CM009302">
    <property type="protein sequence ID" value="KAI9383375.1"/>
    <property type="molecule type" value="Genomic_DNA"/>
</dbReference>
<evidence type="ECO:0000313" key="1">
    <source>
        <dbReference type="EMBL" id="KAI9383375.1"/>
    </source>
</evidence>
<comment type="caution">
    <text evidence="1">The sequence shown here is derived from an EMBL/GenBank/DDBJ whole genome shotgun (WGS) entry which is preliminary data.</text>
</comment>
<proteinExistence type="predicted"/>
<accession>A0ACC0S1H8</accession>
<keyword evidence="2" id="KW-1185">Reference proteome</keyword>
<dbReference type="Proteomes" id="UP000006729">
    <property type="component" value="Chromosome 13"/>
</dbReference>
<organism evidence="1 2">
    <name type="scientific">Populus trichocarpa</name>
    <name type="common">Western balsam poplar</name>
    <name type="synonym">Populus balsamifera subsp. trichocarpa</name>
    <dbReference type="NCBI Taxonomy" id="3694"/>
    <lineage>
        <taxon>Eukaryota</taxon>
        <taxon>Viridiplantae</taxon>
        <taxon>Streptophyta</taxon>
        <taxon>Embryophyta</taxon>
        <taxon>Tracheophyta</taxon>
        <taxon>Spermatophyta</taxon>
        <taxon>Magnoliopsida</taxon>
        <taxon>eudicotyledons</taxon>
        <taxon>Gunneridae</taxon>
        <taxon>Pentapetalae</taxon>
        <taxon>rosids</taxon>
        <taxon>fabids</taxon>
        <taxon>Malpighiales</taxon>
        <taxon>Salicaceae</taxon>
        <taxon>Saliceae</taxon>
        <taxon>Populus</taxon>
    </lineage>
</organism>
<gene>
    <name evidence="1" type="ORF">POPTR_013G075166v4</name>
</gene>